<dbReference type="InterPro" id="IPR001214">
    <property type="entry name" value="SET_dom"/>
</dbReference>
<organism evidence="3 4">
    <name type="scientific">Conidiobolus coronatus (strain ATCC 28846 / CBS 209.66 / NRRL 28638)</name>
    <name type="common">Delacroixia coronata</name>
    <dbReference type="NCBI Taxonomy" id="796925"/>
    <lineage>
        <taxon>Eukaryota</taxon>
        <taxon>Fungi</taxon>
        <taxon>Fungi incertae sedis</taxon>
        <taxon>Zoopagomycota</taxon>
        <taxon>Entomophthoromycotina</taxon>
        <taxon>Entomophthoromycetes</taxon>
        <taxon>Entomophthorales</taxon>
        <taxon>Ancylistaceae</taxon>
        <taxon>Conidiobolus</taxon>
    </lineage>
</organism>
<accession>A0A137P3T3</accession>
<dbReference type="OrthoDB" id="5560686at2759"/>
<proteinExistence type="predicted"/>
<dbReference type="PROSITE" id="PS50280">
    <property type="entry name" value="SET"/>
    <property type="match status" value="1"/>
</dbReference>
<sequence>MASENNFDDSSPFSSDTEPIHTFSAPKQQTAAEIFSDSDSDSRSSAEPPAYHKRYLSSSSSASSRSPSPNLSPPPPRSPSPARSPTPPSPSSSDSNSEGNGKILFAYSCLVSNPDLPNGAEQKEKVFVVINWKAYHSYRKYNTPYHKPLQAQSSYPHIHQSTGMSKYRSQSPLFSSSDSSAPPSPIHHTKPSYGLLPPPPPIRSSKKASKPKAKKNGTPSANKPSAKRLKTKTTEPLPEIFGQKKRLVLAPATTRNGDKPRWQRQMNYVFMALCQLPECTGNRKDIIDRAVELDRTLSKQKGLPLAFSGKTPRNSASANLTHNTDGYFEMFFPEDSNLQHFRLTFRPNDRNQAIERYRKWEHTLYNKDWPIFFTDNAEQDQPSTSNSAPQTQSTQLQLPPPPPPKLEESNGSLPAEVGTSDANSKDTVEPNGTSQFLPSPTSLSSHEIPKHWSDIVEVKPSTIPNAGNGLFARRDLPIHTYLGFYFGVPMSEYSFDETKDKLGQASQYSIMYRYTVLDATNDEGLPFTDSDGEIYCPYHFMNHSSELCNVEFLLGHQINQIICSTTRHIKKGDELFVNYGDEVGKKFETPPQASPKPLALQQISQAYSSSPSP</sequence>
<keyword evidence="4" id="KW-1185">Reference proteome</keyword>
<feature type="region of interest" description="Disordered" evidence="1">
    <location>
        <begin position="376"/>
        <end position="445"/>
    </location>
</feature>
<feature type="compositionally biased region" description="Polar residues" evidence="1">
    <location>
        <begin position="430"/>
        <end position="445"/>
    </location>
</feature>
<feature type="compositionally biased region" description="Basic residues" evidence="1">
    <location>
        <begin position="204"/>
        <end position="215"/>
    </location>
</feature>
<feature type="region of interest" description="Disordered" evidence="1">
    <location>
        <begin position="157"/>
        <end position="235"/>
    </location>
</feature>
<reference evidence="3 4" key="1">
    <citation type="journal article" date="2015" name="Genome Biol. Evol.">
        <title>Phylogenomic analyses indicate that early fungi evolved digesting cell walls of algal ancestors of land plants.</title>
        <authorList>
            <person name="Chang Y."/>
            <person name="Wang S."/>
            <person name="Sekimoto S."/>
            <person name="Aerts A.L."/>
            <person name="Choi C."/>
            <person name="Clum A."/>
            <person name="LaButti K.M."/>
            <person name="Lindquist E.A."/>
            <person name="Yee Ngan C."/>
            <person name="Ohm R.A."/>
            <person name="Salamov A.A."/>
            <person name="Grigoriev I.V."/>
            <person name="Spatafora J.W."/>
            <person name="Berbee M.L."/>
        </authorList>
    </citation>
    <scope>NUCLEOTIDE SEQUENCE [LARGE SCALE GENOMIC DNA]</scope>
    <source>
        <strain evidence="3 4">NRRL 28638</strain>
    </source>
</reference>
<dbReference type="SMART" id="SM00317">
    <property type="entry name" value="SET"/>
    <property type="match status" value="1"/>
</dbReference>
<feature type="compositionally biased region" description="Low complexity" evidence="1">
    <location>
        <begin position="169"/>
        <end position="181"/>
    </location>
</feature>
<dbReference type="Proteomes" id="UP000070444">
    <property type="component" value="Unassembled WGS sequence"/>
</dbReference>
<dbReference type="SUPFAM" id="SSF82199">
    <property type="entry name" value="SET domain"/>
    <property type="match status" value="1"/>
</dbReference>
<dbReference type="AlphaFoldDB" id="A0A137P3T3"/>
<feature type="compositionally biased region" description="Polar residues" evidence="1">
    <location>
        <begin position="379"/>
        <end position="388"/>
    </location>
</feature>
<dbReference type="STRING" id="796925.A0A137P3T3"/>
<feature type="compositionally biased region" description="Polar residues" evidence="1">
    <location>
        <begin position="157"/>
        <end position="168"/>
    </location>
</feature>
<feature type="domain" description="SET" evidence="2">
    <location>
        <begin position="454"/>
        <end position="580"/>
    </location>
</feature>
<evidence type="ECO:0000259" key="2">
    <source>
        <dbReference type="PROSITE" id="PS50280"/>
    </source>
</evidence>
<evidence type="ECO:0000256" key="1">
    <source>
        <dbReference type="SAM" id="MobiDB-lite"/>
    </source>
</evidence>
<feature type="region of interest" description="Disordered" evidence="1">
    <location>
        <begin position="1"/>
        <end position="99"/>
    </location>
</feature>
<dbReference type="PANTHER" id="PTHR48125:SF12">
    <property type="entry name" value="AT HOOK TRANSCRIPTION FACTOR FAMILY-RELATED"/>
    <property type="match status" value="1"/>
</dbReference>
<name>A0A137P3T3_CONC2</name>
<gene>
    <name evidence="3" type="ORF">CONCODRAFT_71261</name>
</gene>
<dbReference type="CDD" id="cd08161">
    <property type="entry name" value="SET"/>
    <property type="match status" value="1"/>
</dbReference>
<protein>
    <recommendedName>
        <fullName evidence="2">SET domain-containing protein</fullName>
    </recommendedName>
</protein>
<dbReference type="Gene3D" id="2.170.270.10">
    <property type="entry name" value="SET domain"/>
    <property type="match status" value="1"/>
</dbReference>
<feature type="compositionally biased region" description="Low complexity" evidence="1">
    <location>
        <begin position="1"/>
        <end position="17"/>
    </location>
</feature>
<dbReference type="Pfam" id="PF00856">
    <property type="entry name" value="SET"/>
    <property type="match status" value="1"/>
</dbReference>
<evidence type="ECO:0000313" key="3">
    <source>
        <dbReference type="EMBL" id="KXN69678.1"/>
    </source>
</evidence>
<feature type="compositionally biased region" description="Pro residues" evidence="1">
    <location>
        <begin position="70"/>
        <end position="90"/>
    </location>
</feature>
<dbReference type="PANTHER" id="PTHR48125">
    <property type="entry name" value="LP07818P1"/>
    <property type="match status" value="1"/>
</dbReference>
<feature type="compositionally biased region" description="Polar residues" evidence="1">
    <location>
        <begin position="601"/>
        <end position="613"/>
    </location>
</feature>
<feature type="compositionally biased region" description="Low complexity" evidence="1">
    <location>
        <begin position="57"/>
        <end position="69"/>
    </location>
</feature>
<feature type="region of interest" description="Disordered" evidence="1">
    <location>
        <begin position="587"/>
        <end position="613"/>
    </location>
</feature>
<dbReference type="EMBL" id="KQ964526">
    <property type="protein sequence ID" value="KXN69678.1"/>
    <property type="molecule type" value="Genomic_DNA"/>
</dbReference>
<dbReference type="InterPro" id="IPR046341">
    <property type="entry name" value="SET_dom_sf"/>
</dbReference>
<evidence type="ECO:0000313" key="4">
    <source>
        <dbReference type="Proteomes" id="UP000070444"/>
    </source>
</evidence>